<keyword evidence="4" id="KW-1185">Reference proteome</keyword>
<name>A0ABD5M2B9_9EURY</name>
<feature type="region of interest" description="Disordered" evidence="1">
    <location>
        <begin position="1"/>
        <end position="20"/>
    </location>
</feature>
<dbReference type="EMBL" id="JBEDNY010000001">
    <property type="protein sequence ID" value="MEZ3163128.1"/>
    <property type="molecule type" value="Genomic_DNA"/>
</dbReference>
<gene>
    <name evidence="3" type="ORF">ABNG04_04430</name>
</gene>
<evidence type="ECO:0000256" key="1">
    <source>
        <dbReference type="SAM" id="MobiDB-lite"/>
    </source>
</evidence>
<dbReference type="InterPro" id="IPR040624">
    <property type="entry name" value="HalOD1"/>
</dbReference>
<dbReference type="RefSeq" id="WP_371160374.1">
    <property type="nucleotide sequence ID" value="NZ_JBEDNX010000001.1"/>
</dbReference>
<dbReference type="Proteomes" id="UP001567572">
    <property type="component" value="Unassembled WGS sequence"/>
</dbReference>
<evidence type="ECO:0000313" key="3">
    <source>
        <dbReference type="EMBL" id="MEZ3163128.1"/>
    </source>
</evidence>
<dbReference type="AlphaFoldDB" id="A0ABD5M2B9"/>
<comment type="caution">
    <text evidence="3">The sequence shown here is derived from an EMBL/GenBank/DDBJ whole genome shotgun (WGS) entry which is preliminary data.</text>
</comment>
<evidence type="ECO:0000259" key="2">
    <source>
        <dbReference type="Pfam" id="PF18545"/>
    </source>
</evidence>
<accession>A0ABD5M2B9</accession>
<sequence length="108" mass="11385">MTRETRSADESTAPWHDRQLAHWDDESSLYEAVTDAVSSATGTARSTVASQYDRAHAVALSRLFGENEGTATPSTGVVKFVLSECVVSVHSSGQVSVSPVDETAAADA</sequence>
<organism evidence="3 4">
    <name type="scientific">Halorubrum miltondacostae</name>
    <dbReference type="NCBI Taxonomy" id="3076378"/>
    <lineage>
        <taxon>Archaea</taxon>
        <taxon>Methanobacteriati</taxon>
        <taxon>Methanobacteriota</taxon>
        <taxon>Stenosarchaea group</taxon>
        <taxon>Halobacteria</taxon>
        <taxon>Halobacteriales</taxon>
        <taxon>Haloferacaceae</taxon>
        <taxon>Halorubrum</taxon>
    </lineage>
</organism>
<feature type="domain" description="Halobacterial output" evidence="2">
    <location>
        <begin position="26"/>
        <end position="99"/>
    </location>
</feature>
<proteinExistence type="predicted"/>
<reference evidence="3 4" key="1">
    <citation type="submission" date="2024-06" db="EMBL/GenBank/DDBJ databases">
        <title>Halorubrum miltondacostae sp. nov., a potential PHA producer isolated from an inland solar saltern in Rio Maior, Portugal.</title>
        <authorList>
            <person name="Albuquerque L."/>
            <person name="Viver T."/>
            <person name="Barroso C."/>
            <person name="Claudino R."/>
            <person name="Galvan M."/>
            <person name="Simoes G."/>
            <person name="Lobo Da Cunha A."/>
            <person name="Egas C."/>
        </authorList>
    </citation>
    <scope>NUCLEOTIDE SEQUENCE [LARGE SCALE GENOMIC DNA]</scope>
    <source>
        <strain evidence="3 4">RMP-11</strain>
    </source>
</reference>
<protein>
    <submittedName>
        <fullName evidence="3">HalOD1 output domain-containing protein</fullName>
    </submittedName>
</protein>
<dbReference type="Pfam" id="PF18545">
    <property type="entry name" value="HalOD1"/>
    <property type="match status" value="1"/>
</dbReference>
<evidence type="ECO:0000313" key="4">
    <source>
        <dbReference type="Proteomes" id="UP001567572"/>
    </source>
</evidence>